<sequence>MLQQGAGSSGEPLRDLGAGSESAVEFSAKGKDEAVVQNLPEAKPKTLLGVGSTDISLQGASTSSIPAAGEGLGHLVSGVGGPRLAKKALSGCTRRKLRKARAGASKAGTVGSQQPGNAGLSKQGETPTSTFKRPRSETNPPTWETGVEVLAHFSKVMRECAVLPEVNASFLVIFNEELSEHVQIYDTGNGHLHEEEGAIHSFFAEGAKHVRLWAITNMFQGDTWIFAAPPTYRTTAQYFEFLSFTVFI</sequence>
<dbReference type="Proteomes" id="UP000235965">
    <property type="component" value="Unassembled WGS sequence"/>
</dbReference>
<feature type="region of interest" description="Disordered" evidence="1">
    <location>
        <begin position="100"/>
        <end position="142"/>
    </location>
</feature>
<reference evidence="2 3" key="1">
    <citation type="submission" date="2017-12" db="EMBL/GenBank/DDBJ databases">
        <title>Hemimetabolous genomes reveal molecular basis of termite eusociality.</title>
        <authorList>
            <person name="Harrison M.C."/>
            <person name="Jongepier E."/>
            <person name="Robertson H.M."/>
            <person name="Arning N."/>
            <person name="Bitard-Feildel T."/>
            <person name="Chao H."/>
            <person name="Childers C.P."/>
            <person name="Dinh H."/>
            <person name="Doddapaneni H."/>
            <person name="Dugan S."/>
            <person name="Gowin J."/>
            <person name="Greiner C."/>
            <person name="Han Y."/>
            <person name="Hu H."/>
            <person name="Hughes D.S.T."/>
            <person name="Huylmans A.-K."/>
            <person name="Kemena C."/>
            <person name="Kremer L.P.M."/>
            <person name="Lee S.L."/>
            <person name="Lopez-Ezquerra A."/>
            <person name="Mallet L."/>
            <person name="Monroy-Kuhn J.M."/>
            <person name="Moser A."/>
            <person name="Murali S.C."/>
            <person name="Muzny D.M."/>
            <person name="Otani S."/>
            <person name="Piulachs M.-D."/>
            <person name="Poelchau M."/>
            <person name="Qu J."/>
            <person name="Schaub F."/>
            <person name="Wada-Katsumata A."/>
            <person name="Worley K.C."/>
            <person name="Xie Q."/>
            <person name="Ylla G."/>
            <person name="Poulsen M."/>
            <person name="Gibbs R.A."/>
            <person name="Schal C."/>
            <person name="Richards S."/>
            <person name="Belles X."/>
            <person name="Korb J."/>
            <person name="Bornberg-Bauer E."/>
        </authorList>
    </citation>
    <scope>NUCLEOTIDE SEQUENCE [LARGE SCALE GENOMIC DNA]</scope>
    <source>
        <tissue evidence="2">Whole body</tissue>
    </source>
</reference>
<keyword evidence="3" id="KW-1185">Reference proteome</keyword>
<evidence type="ECO:0000256" key="1">
    <source>
        <dbReference type="SAM" id="MobiDB-lite"/>
    </source>
</evidence>
<accession>A0A2J7RFK5</accession>
<proteinExistence type="predicted"/>
<dbReference type="InParanoid" id="A0A2J7RFK5"/>
<dbReference type="AlphaFoldDB" id="A0A2J7RFK5"/>
<organism evidence="2 3">
    <name type="scientific">Cryptotermes secundus</name>
    <dbReference type="NCBI Taxonomy" id="105785"/>
    <lineage>
        <taxon>Eukaryota</taxon>
        <taxon>Metazoa</taxon>
        <taxon>Ecdysozoa</taxon>
        <taxon>Arthropoda</taxon>
        <taxon>Hexapoda</taxon>
        <taxon>Insecta</taxon>
        <taxon>Pterygota</taxon>
        <taxon>Neoptera</taxon>
        <taxon>Polyneoptera</taxon>
        <taxon>Dictyoptera</taxon>
        <taxon>Blattodea</taxon>
        <taxon>Blattoidea</taxon>
        <taxon>Termitoidae</taxon>
        <taxon>Kalotermitidae</taxon>
        <taxon>Cryptotermitinae</taxon>
        <taxon>Cryptotermes</taxon>
    </lineage>
</organism>
<feature type="compositionally biased region" description="Polar residues" evidence="1">
    <location>
        <begin position="123"/>
        <end position="142"/>
    </location>
</feature>
<name>A0A2J7RFK5_9NEOP</name>
<evidence type="ECO:0000313" key="3">
    <source>
        <dbReference type="Proteomes" id="UP000235965"/>
    </source>
</evidence>
<dbReference type="EMBL" id="NEVH01004410">
    <property type="protein sequence ID" value="PNF39616.1"/>
    <property type="molecule type" value="Genomic_DNA"/>
</dbReference>
<evidence type="ECO:0000313" key="2">
    <source>
        <dbReference type="EMBL" id="PNF39616.1"/>
    </source>
</evidence>
<dbReference type="OrthoDB" id="6911085at2759"/>
<comment type="caution">
    <text evidence="2">The sequence shown here is derived from an EMBL/GenBank/DDBJ whole genome shotgun (WGS) entry which is preliminary data.</text>
</comment>
<feature type="region of interest" description="Disordered" evidence="1">
    <location>
        <begin position="1"/>
        <end position="31"/>
    </location>
</feature>
<gene>
    <name evidence="2" type="ORF">B7P43_G05680</name>
</gene>
<protein>
    <submittedName>
        <fullName evidence="2">Uncharacterized protein</fullName>
    </submittedName>
</protein>